<dbReference type="OrthoDB" id="5591297at2759"/>
<dbReference type="GO" id="GO:0016887">
    <property type="term" value="F:ATP hydrolysis activity"/>
    <property type="evidence" value="ECO:0007669"/>
    <property type="project" value="TreeGrafter"/>
</dbReference>
<dbReference type="STRING" id="92696.A0A4V2MV58"/>
<dbReference type="Proteomes" id="UP000292702">
    <property type="component" value="Unassembled WGS sequence"/>
</dbReference>
<proteinExistence type="predicted"/>
<dbReference type="InterPro" id="IPR014729">
    <property type="entry name" value="Rossmann-like_a/b/a_fold"/>
</dbReference>
<dbReference type="GO" id="GO:0000309">
    <property type="term" value="F:nicotinamide-nucleotide adenylyltransferase activity"/>
    <property type="evidence" value="ECO:0007669"/>
    <property type="project" value="TreeGrafter"/>
</dbReference>
<dbReference type="AlphaFoldDB" id="A0A4V2MV58"/>
<dbReference type="PANTHER" id="PTHR31285">
    <property type="entry name" value="NICOTINAMIDE MONONUCLEOTIDE ADENYLYLTRANSFERASE"/>
    <property type="match status" value="1"/>
</dbReference>
<dbReference type="EMBL" id="RWJN01000502">
    <property type="protein sequence ID" value="TCD61127.1"/>
    <property type="molecule type" value="Genomic_DNA"/>
</dbReference>
<dbReference type="PANTHER" id="PTHR31285:SF0">
    <property type="entry name" value="NICOTINAMIDE MONONUCLEOTIDE ADENYLYLTRANSFERASE"/>
    <property type="match status" value="1"/>
</dbReference>
<reference evidence="1 2" key="1">
    <citation type="submission" date="2018-11" db="EMBL/GenBank/DDBJ databases">
        <title>Genome assembly of Steccherinum ochraceum LE-BIN_3174, the white-rot fungus of the Steccherinaceae family (The Residual Polyporoid clade, Polyporales, Basidiomycota).</title>
        <authorList>
            <person name="Fedorova T.V."/>
            <person name="Glazunova O.A."/>
            <person name="Landesman E.O."/>
            <person name="Moiseenko K.V."/>
            <person name="Psurtseva N.V."/>
            <person name="Savinova O.S."/>
            <person name="Shakhova N.V."/>
            <person name="Tyazhelova T.V."/>
            <person name="Vasina D.V."/>
        </authorList>
    </citation>
    <scope>NUCLEOTIDE SEQUENCE [LARGE SCALE GENOMIC DNA]</scope>
    <source>
        <strain evidence="1 2">LE-BIN_3174</strain>
    </source>
</reference>
<gene>
    <name evidence="1" type="ORF">EIP91_009007</name>
</gene>
<accession>A0A4V2MV58</accession>
<organism evidence="1 2">
    <name type="scientific">Steccherinum ochraceum</name>
    <dbReference type="NCBI Taxonomy" id="92696"/>
    <lineage>
        <taxon>Eukaryota</taxon>
        <taxon>Fungi</taxon>
        <taxon>Dikarya</taxon>
        <taxon>Basidiomycota</taxon>
        <taxon>Agaricomycotina</taxon>
        <taxon>Agaricomycetes</taxon>
        <taxon>Polyporales</taxon>
        <taxon>Steccherinaceae</taxon>
        <taxon>Steccherinum</taxon>
    </lineage>
</organism>
<name>A0A4V2MV58_9APHY</name>
<evidence type="ECO:0008006" key="3">
    <source>
        <dbReference type="Google" id="ProtNLM"/>
    </source>
</evidence>
<dbReference type="Gene3D" id="3.40.50.620">
    <property type="entry name" value="HUPs"/>
    <property type="match status" value="1"/>
</dbReference>
<dbReference type="GO" id="GO:0005634">
    <property type="term" value="C:nucleus"/>
    <property type="evidence" value="ECO:0007669"/>
    <property type="project" value="TreeGrafter"/>
</dbReference>
<dbReference type="GO" id="GO:0005737">
    <property type="term" value="C:cytoplasm"/>
    <property type="evidence" value="ECO:0007669"/>
    <property type="project" value="TreeGrafter"/>
</dbReference>
<keyword evidence="2" id="KW-1185">Reference proteome</keyword>
<sequence>MASRFEAQLHRLRQSQGVEYVYTSHDRWPLPRYHKHPTGSRLNISVLDSSFNPPTLAHLALAKTPFPECFRSTPPKESDVFQAKLLLLSVRNADKSLKQSDATHAQRLEMMLLLAQDLSSHGAVSSGDSQGVHTSEHDSNIAVAIIDEPTFVGKSKALLSSLQTRISQLSGSVHAEAEDTAPSVKAALTFIVGMDTLDRIFTPRFYGSAEAMATSLQTFFSTEATGDNSRVICARRLGLKEDPAMVEKRTLDAARTFVEARRIALADIDEAIATYSSSEVRDRINNGHDDAPWTALVTERIAEYVNKNKLYLDLS</sequence>
<dbReference type="SUPFAM" id="SSF52374">
    <property type="entry name" value="Nucleotidylyl transferase"/>
    <property type="match status" value="1"/>
</dbReference>
<evidence type="ECO:0000313" key="1">
    <source>
        <dbReference type="EMBL" id="TCD61127.1"/>
    </source>
</evidence>
<comment type="caution">
    <text evidence="1">The sequence shown here is derived from an EMBL/GenBank/DDBJ whole genome shotgun (WGS) entry which is preliminary data.</text>
</comment>
<evidence type="ECO:0000313" key="2">
    <source>
        <dbReference type="Proteomes" id="UP000292702"/>
    </source>
</evidence>
<protein>
    <recommendedName>
        <fullName evidence="3">Nicotinamide-nucleotide adenylyltransferase</fullName>
    </recommendedName>
</protein>